<feature type="transmembrane region" description="Helical" evidence="1">
    <location>
        <begin position="171"/>
        <end position="190"/>
    </location>
</feature>
<proteinExistence type="inferred from homology"/>
<comment type="caution">
    <text evidence="2">The sequence shown here is derived from an EMBL/GenBank/DDBJ whole genome shotgun (WGS) entry which is preliminary data.</text>
</comment>
<dbReference type="InterPro" id="IPR002994">
    <property type="entry name" value="Surf1/Shy1"/>
</dbReference>
<keyword evidence="1" id="KW-1133">Transmembrane helix</keyword>
<evidence type="ECO:0000256" key="1">
    <source>
        <dbReference type="RuleBase" id="RU363076"/>
    </source>
</evidence>
<evidence type="ECO:0000313" key="3">
    <source>
        <dbReference type="Proteomes" id="UP001379235"/>
    </source>
</evidence>
<reference evidence="2 3" key="1">
    <citation type="submission" date="2024-03" db="EMBL/GenBank/DDBJ databases">
        <authorList>
            <person name="Jo J.-H."/>
        </authorList>
    </citation>
    <scope>NUCLEOTIDE SEQUENCE [LARGE SCALE GENOMIC DNA]</scope>
    <source>
        <strain evidence="2 3">AS3R-12</strain>
    </source>
</reference>
<dbReference type="RefSeq" id="WP_339967861.1">
    <property type="nucleotide sequence ID" value="NZ_JBBHJY010000007.1"/>
</dbReference>
<feature type="transmembrane region" description="Helical" evidence="1">
    <location>
        <begin position="7"/>
        <end position="28"/>
    </location>
</feature>
<accession>A0ABU8SAT1</accession>
<keyword evidence="1" id="KW-0472">Membrane</keyword>
<protein>
    <recommendedName>
        <fullName evidence="1">SURF1-like protein</fullName>
    </recommendedName>
</protein>
<dbReference type="Proteomes" id="UP001379235">
    <property type="component" value="Unassembled WGS sequence"/>
</dbReference>
<organism evidence="2 3">
    <name type="scientific">Novosphingobium aquae</name>
    <dbReference type="NCBI Taxonomy" id="3133435"/>
    <lineage>
        <taxon>Bacteria</taxon>
        <taxon>Pseudomonadati</taxon>
        <taxon>Pseudomonadota</taxon>
        <taxon>Alphaproteobacteria</taxon>
        <taxon>Sphingomonadales</taxon>
        <taxon>Sphingomonadaceae</taxon>
        <taxon>Novosphingobium</taxon>
    </lineage>
</organism>
<comment type="similarity">
    <text evidence="1">Belongs to the SURF1 family.</text>
</comment>
<dbReference type="Pfam" id="PF02104">
    <property type="entry name" value="SURF1"/>
    <property type="match status" value="1"/>
</dbReference>
<evidence type="ECO:0000313" key="2">
    <source>
        <dbReference type="EMBL" id="MEJ6011002.1"/>
    </source>
</evidence>
<keyword evidence="1" id="KW-0812">Transmembrane</keyword>
<dbReference type="EMBL" id="JBBHJY010000007">
    <property type="protein sequence ID" value="MEJ6011002.1"/>
    <property type="molecule type" value="Genomic_DNA"/>
</dbReference>
<keyword evidence="3" id="KW-1185">Reference proteome</keyword>
<gene>
    <name evidence="2" type="ORF">WG900_13850</name>
</gene>
<sequence length="201" mass="22014">MIRRLPVIPTLIVLIAVAIMIRLGFWQLDRRHEKEGGLARLAQNVSAAAIDFPADRFDQSNLFRPARLDCRNPGKFSVEGAGKAGYRILATCEGDTRVQLGTTRNPSTKVEWGGGLVTGSIGQVPDSRPMIVTAFDHSPRELMLVSDTPVAGLTANPPRSLAEVPNNHLSYAVQWFLFAGIALVIYLLAVRKRLAARDERG</sequence>
<keyword evidence="1" id="KW-1003">Cell membrane</keyword>
<dbReference type="CDD" id="cd06662">
    <property type="entry name" value="SURF1"/>
    <property type="match status" value="1"/>
</dbReference>
<name>A0ABU8SAT1_9SPHN</name>
<comment type="subcellular location">
    <subcellularLocation>
        <location evidence="1">Cell membrane</location>
        <topology evidence="1">Multi-pass membrane protein</topology>
    </subcellularLocation>
</comment>